<reference evidence="2 3" key="1">
    <citation type="journal article" date="2024" name="bioRxiv">
        <title>A reference genome for Trichogramma kaykai: A tiny desert-dwelling parasitoid wasp with competing sex-ratio distorters.</title>
        <authorList>
            <person name="Culotta J."/>
            <person name="Lindsey A.R."/>
        </authorList>
    </citation>
    <scope>NUCLEOTIDE SEQUENCE [LARGE SCALE GENOMIC DNA]</scope>
    <source>
        <strain evidence="2 3">KSX58</strain>
    </source>
</reference>
<proteinExistence type="predicted"/>
<evidence type="ECO:0000313" key="2">
    <source>
        <dbReference type="EMBL" id="KAL3407930.1"/>
    </source>
</evidence>
<evidence type="ECO:0000256" key="1">
    <source>
        <dbReference type="SAM" id="MobiDB-lite"/>
    </source>
</evidence>
<feature type="compositionally biased region" description="Basic and acidic residues" evidence="1">
    <location>
        <begin position="56"/>
        <end position="69"/>
    </location>
</feature>
<dbReference type="Proteomes" id="UP001627154">
    <property type="component" value="Unassembled WGS sequence"/>
</dbReference>
<organism evidence="2 3">
    <name type="scientific">Trichogramma kaykai</name>
    <dbReference type="NCBI Taxonomy" id="54128"/>
    <lineage>
        <taxon>Eukaryota</taxon>
        <taxon>Metazoa</taxon>
        <taxon>Ecdysozoa</taxon>
        <taxon>Arthropoda</taxon>
        <taxon>Hexapoda</taxon>
        <taxon>Insecta</taxon>
        <taxon>Pterygota</taxon>
        <taxon>Neoptera</taxon>
        <taxon>Endopterygota</taxon>
        <taxon>Hymenoptera</taxon>
        <taxon>Apocrita</taxon>
        <taxon>Proctotrupomorpha</taxon>
        <taxon>Chalcidoidea</taxon>
        <taxon>Trichogrammatidae</taxon>
        <taxon>Trichogramma</taxon>
    </lineage>
</organism>
<dbReference type="EMBL" id="JBJJXI010000002">
    <property type="protein sequence ID" value="KAL3407930.1"/>
    <property type="molecule type" value="Genomic_DNA"/>
</dbReference>
<feature type="region of interest" description="Disordered" evidence="1">
    <location>
        <begin position="1"/>
        <end position="69"/>
    </location>
</feature>
<name>A0ABD2XSD8_9HYME</name>
<evidence type="ECO:0000313" key="3">
    <source>
        <dbReference type="Proteomes" id="UP001627154"/>
    </source>
</evidence>
<comment type="caution">
    <text evidence="2">The sequence shown here is derived from an EMBL/GenBank/DDBJ whole genome shotgun (WGS) entry which is preliminary data.</text>
</comment>
<dbReference type="AlphaFoldDB" id="A0ABD2XSD8"/>
<protein>
    <submittedName>
        <fullName evidence="2">Uncharacterized protein</fullName>
    </submittedName>
</protein>
<keyword evidence="3" id="KW-1185">Reference proteome</keyword>
<gene>
    <name evidence="2" type="ORF">TKK_000163</name>
</gene>
<accession>A0ABD2XSD8</accession>
<feature type="compositionally biased region" description="Basic and acidic residues" evidence="1">
    <location>
        <begin position="1"/>
        <end position="13"/>
    </location>
</feature>
<feature type="compositionally biased region" description="Basic and acidic residues" evidence="1">
    <location>
        <begin position="20"/>
        <end position="40"/>
    </location>
</feature>
<sequence>MQQRATLEEEHLDGQSQHVARAEEEHEEYRQEDQTTDRVSRLRPLKQNRNVSTPHQSRDHCRESFLGKE</sequence>